<dbReference type="STRING" id="425104.Ssed_2199"/>
<dbReference type="Proteomes" id="UP000002015">
    <property type="component" value="Chromosome"/>
</dbReference>
<dbReference type="AlphaFoldDB" id="A8FVD5"/>
<reference evidence="1 2" key="1">
    <citation type="submission" date="2007-08" db="EMBL/GenBank/DDBJ databases">
        <title>Complete sequence of Shewanella sediminis HAW-EB3.</title>
        <authorList>
            <consortium name="US DOE Joint Genome Institute"/>
            <person name="Copeland A."/>
            <person name="Lucas S."/>
            <person name="Lapidus A."/>
            <person name="Barry K."/>
            <person name="Glavina del Rio T."/>
            <person name="Dalin E."/>
            <person name="Tice H."/>
            <person name="Pitluck S."/>
            <person name="Chertkov O."/>
            <person name="Brettin T."/>
            <person name="Bruce D."/>
            <person name="Detter J.C."/>
            <person name="Han C."/>
            <person name="Schmutz J."/>
            <person name="Larimer F."/>
            <person name="Land M."/>
            <person name="Hauser L."/>
            <person name="Kyrpides N."/>
            <person name="Kim E."/>
            <person name="Zhao J.-S."/>
            <person name="Richardson P."/>
        </authorList>
    </citation>
    <scope>NUCLEOTIDE SEQUENCE [LARGE SCALE GENOMIC DNA]</scope>
    <source>
        <strain evidence="1 2">HAW-EB3</strain>
    </source>
</reference>
<name>A8FVD5_SHESH</name>
<protein>
    <submittedName>
        <fullName evidence="1">Uncharacterized protein</fullName>
    </submittedName>
</protein>
<evidence type="ECO:0000313" key="2">
    <source>
        <dbReference type="Proteomes" id="UP000002015"/>
    </source>
</evidence>
<organism evidence="1 2">
    <name type="scientific">Shewanella sediminis (strain HAW-EB3)</name>
    <dbReference type="NCBI Taxonomy" id="425104"/>
    <lineage>
        <taxon>Bacteria</taxon>
        <taxon>Pseudomonadati</taxon>
        <taxon>Pseudomonadota</taxon>
        <taxon>Gammaproteobacteria</taxon>
        <taxon>Alteromonadales</taxon>
        <taxon>Shewanellaceae</taxon>
        <taxon>Shewanella</taxon>
    </lineage>
</organism>
<dbReference type="EMBL" id="CP000821">
    <property type="protein sequence ID" value="ABV36808.1"/>
    <property type="molecule type" value="Genomic_DNA"/>
</dbReference>
<keyword evidence="2" id="KW-1185">Reference proteome</keyword>
<evidence type="ECO:0000313" key="1">
    <source>
        <dbReference type="EMBL" id="ABV36808.1"/>
    </source>
</evidence>
<dbReference type="HOGENOM" id="CLU_2036461_0_0_6"/>
<gene>
    <name evidence="1" type="ordered locus">Ssed_2199</name>
</gene>
<dbReference type="eggNOG" id="ENOG5031H2F">
    <property type="taxonomic scope" value="Bacteria"/>
</dbReference>
<dbReference type="KEGG" id="sse:Ssed_2199"/>
<proteinExistence type="predicted"/>
<dbReference type="RefSeq" id="WP_012142543.1">
    <property type="nucleotide sequence ID" value="NC_009831.1"/>
</dbReference>
<sequence>MAANSEKINRLIWRLLETALGDDLPEIQQEVTDGRSILTSWGNEFFAVLRDEQAAKGKELVIVAAAGKNSQKHTFEIMRQAKLQGYYSVRLHTLKPEPMLRMSKAAGLGLVRAETVLRRVF</sequence>
<accession>A8FVD5</accession>